<protein>
    <submittedName>
        <fullName evidence="1">Uncharacterized protein</fullName>
    </submittedName>
</protein>
<evidence type="ECO:0000313" key="1">
    <source>
        <dbReference type="EMBL" id="PZR35780.1"/>
    </source>
</evidence>
<evidence type="ECO:0000313" key="2">
    <source>
        <dbReference type="Proteomes" id="UP000249393"/>
    </source>
</evidence>
<sequence>MATKSGALALTTSLATVAQCGAGAEVVVFGLVFVNTTAATRTITLRVYQAAAGTPVDVPFTLGAGLDKTWGKPIALQPGDYISAKGDATGVTVVFSLDEDTGSTPVAQGFTPRGVYAAGSTYAVNDVVTDGAASYISLVAANQGNTPSSSPTKWMLLAAQGAQGPAGANGTTLTKGTGADIRAGADDAKYLTSKSLYDASLFVPLADAATIAVDMSNFLNAKVTLGGNRTLANPTNVKEGQSGLIRITQDATGSRTLAFGSAWKFSGGAPSLTTTAGAVDLIAYVVVDAATPVINCTISKAVA</sequence>
<dbReference type="AlphaFoldDB" id="A0A2W5V7I5"/>
<dbReference type="Gene3D" id="2.10.10.20">
    <property type="entry name" value="Carbohydrate-binding module superfamily 5/12"/>
    <property type="match status" value="1"/>
</dbReference>
<dbReference type="Proteomes" id="UP000249393">
    <property type="component" value="Unassembled WGS sequence"/>
</dbReference>
<dbReference type="EMBL" id="QFQZ01000012">
    <property type="protein sequence ID" value="PZR35780.1"/>
    <property type="molecule type" value="Genomic_DNA"/>
</dbReference>
<accession>A0A2W5V7I5</accession>
<gene>
    <name evidence="1" type="ORF">DI526_05690</name>
</gene>
<comment type="caution">
    <text evidence="1">The sequence shown here is derived from an EMBL/GenBank/DDBJ whole genome shotgun (WGS) entry which is preliminary data.</text>
</comment>
<name>A0A2W5V7I5_9CAUL</name>
<dbReference type="RefSeq" id="WP_304275221.1">
    <property type="nucleotide sequence ID" value="NZ_QFQZ01000012.1"/>
</dbReference>
<reference evidence="1 2" key="1">
    <citation type="submission" date="2017-08" db="EMBL/GenBank/DDBJ databases">
        <title>Infants hospitalized years apart are colonized by the same room-sourced microbial strains.</title>
        <authorList>
            <person name="Brooks B."/>
            <person name="Olm M.R."/>
            <person name="Firek B.A."/>
            <person name="Baker R."/>
            <person name="Thomas B.C."/>
            <person name="Morowitz M.J."/>
            <person name="Banfield J.F."/>
        </authorList>
    </citation>
    <scope>NUCLEOTIDE SEQUENCE [LARGE SCALE GENOMIC DNA]</scope>
    <source>
        <strain evidence="1">S2_003_000_R2_4</strain>
    </source>
</reference>
<proteinExistence type="predicted"/>
<organism evidence="1 2">
    <name type="scientific">Caulobacter segnis</name>
    <dbReference type="NCBI Taxonomy" id="88688"/>
    <lineage>
        <taxon>Bacteria</taxon>
        <taxon>Pseudomonadati</taxon>
        <taxon>Pseudomonadota</taxon>
        <taxon>Alphaproteobacteria</taxon>
        <taxon>Caulobacterales</taxon>
        <taxon>Caulobacteraceae</taxon>
        <taxon>Caulobacter</taxon>
    </lineage>
</organism>